<evidence type="ECO:0000256" key="1">
    <source>
        <dbReference type="SAM" id="MobiDB-lite"/>
    </source>
</evidence>
<dbReference type="AlphaFoldDB" id="A0A5B7GEV5"/>
<sequence length="85" mass="8903">MKEATSSGGGSGSDGDSDGDSDSDSDGDGSGERTPLSLAPEGEAVQPRDEVDVLGVKFMRISWLLDGKGLEVLYKAQVHSFIQKE</sequence>
<comment type="caution">
    <text evidence="2">The sequence shown here is derived from an EMBL/GenBank/DDBJ whole genome shotgun (WGS) entry which is preliminary data.</text>
</comment>
<feature type="compositionally biased region" description="Acidic residues" evidence="1">
    <location>
        <begin position="15"/>
        <end position="29"/>
    </location>
</feature>
<organism evidence="2 3">
    <name type="scientific">Portunus trituberculatus</name>
    <name type="common">Swimming crab</name>
    <name type="synonym">Neptunus trituberculatus</name>
    <dbReference type="NCBI Taxonomy" id="210409"/>
    <lineage>
        <taxon>Eukaryota</taxon>
        <taxon>Metazoa</taxon>
        <taxon>Ecdysozoa</taxon>
        <taxon>Arthropoda</taxon>
        <taxon>Crustacea</taxon>
        <taxon>Multicrustacea</taxon>
        <taxon>Malacostraca</taxon>
        <taxon>Eumalacostraca</taxon>
        <taxon>Eucarida</taxon>
        <taxon>Decapoda</taxon>
        <taxon>Pleocyemata</taxon>
        <taxon>Brachyura</taxon>
        <taxon>Eubrachyura</taxon>
        <taxon>Portunoidea</taxon>
        <taxon>Portunidae</taxon>
        <taxon>Portuninae</taxon>
        <taxon>Portunus</taxon>
    </lineage>
</organism>
<keyword evidence="3" id="KW-1185">Reference proteome</keyword>
<dbReference type="Proteomes" id="UP000324222">
    <property type="component" value="Unassembled WGS sequence"/>
</dbReference>
<accession>A0A5B7GEV5</accession>
<name>A0A5B7GEV5_PORTR</name>
<proteinExistence type="predicted"/>
<dbReference type="EMBL" id="VSRR010016039">
    <property type="protein sequence ID" value="MPC58850.1"/>
    <property type="molecule type" value="Genomic_DNA"/>
</dbReference>
<evidence type="ECO:0000313" key="3">
    <source>
        <dbReference type="Proteomes" id="UP000324222"/>
    </source>
</evidence>
<evidence type="ECO:0000313" key="2">
    <source>
        <dbReference type="EMBL" id="MPC58850.1"/>
    </source>
</evidence>
<reference evidence="2 3" key="1">
    <citation type="submission" date="2019-05" db="EMBL/GenBank/DDBJ databases">
        <title>Another draft genome of Portunus trituberculatus and its Hox gene families provides insights of decapod evolution.</title>
        <authorList>
            <person name="Jeong J.-H."/>
            <person name="Song I."/>
            <person name="Kim S."/>
            <person name="Choi T."/>
            <person name="Kim D."/>
            <person name="Ryu S."/>
            <person name="Kim W."/>
        </authorList>
    </citation>
    <scope>NUCLEOTIDE SEQUENCE [LARGE SCALE GENOMIC DNA]</scope>
    <source>
        <tissue evidence="2">Muscle</tissue>
    </source>
</reference>
<feature type="region of interest" description="Disordered" evidence="1">
    <location>
        <begin position="1"/>
        <end position="48"/>
    </location>
</feature>
<protein>
    <submittedName>
        <fullName evidence="2">Uncharacterized protein</fullName>
    </submittedName>
</protein>
<gene>
    <name evidence="2" type="ORF">E2C01_052860</name>
</gene>